<dbReference type="Pfam" id="PF13353">
    <property type="entry name" value="Fer4_12"/>
    <property type="match status" value="1"/>
</dbReference>
<evidence type="ECO:0000256" key="11">
    <source>
        <dbReference type="ARBA" id="ARBA00047365"/>
    </source>
</evidence>
<dbReference type="NCBIfam" id="TIGR02491">
    <property type="entry name" value="NrdG"/>
    <property type="match status" value="1"/>
</dbReference>
<dbReference type="PANTHER" id="PTHR30352:SF2">
    <property type="entry name" value="ANAEROBIC RIBONUCLEOSIDE-TRIPHOSPHATE REDUCTASE-ACTIVATING PROTEIN"/>
    <property type="match status" value="1"/>
</dbReference>
<dbReference type="InterPro" id="IPR001989">
    <property type="entry name" value="Radical_activat_CS"/>
</dbReference>
<dbReference type="PIRSF" id="PIRSF000368">
    <property type="entry name" value="NrdG"/>
    <property type="match status" value="1"/>
</dbReference>
<dbReference type="InterPro" id="IPR058240">
    <property type="entry name" value="rSAM_sf"/>
</dbReference>
<keyword evidence="9" id="KW-0408">Iron</keyword>
<evidence type="ECO:0000313" key="15">
    <source>
        <dbReference type="Proteomes" id="UP000473681"/>
    </source>
</evidence>
<dbReference type="OrthoDB" id="9782387at2"/>
<comment type="function">
    <text evidence="2 12">Activation of anaerobic ribonucleoside-triphosphate reductase under anaerobic conditions by generation of an organic free radical, using S-adenosylmethionine and reduced flavodoxin as cosubstrates to produce 5'-deoxy-adenosine.</text>
</comment>
<evidence type="ECO:0000256" key="10">
    <source>
        <dbReference type="ARBA" id="ARBA00023014"/>
    </source>
</evidence>
<keyword evidence="10" id="KW-0411">Iron-sulfur</keyword>
<dbReference type="EMBL" id="SWOV01000006">
    <property type="protein sequence ID" value="NFF87032.1"/>
    <property type="molecule type" value="Genomic_DNA"/>
</dbReference>
<evidence type="ECO:0000256" key="7">
    <source>
        <dbReference type="ARBA" id="ARBA00022723"/>
    </source>
</evidence>
<evidence type="ECO:0000256" key="12">
    <source>
        <dbReference type="PIRNR" id="PIRNR000368"/>
    </source>
</evidence>
<keyword evidence="6" id="KW-0949">S-adenosyl-L-methionine</keyword>
<dbReference type="InterPro" id="IPR013785">
    <property type="entry name" value="Aldolase_TIM"/>
</dbReference>
<proteinExistence type="inferred from homology"/>
<accession>A0A0L9YBT4</accession>
<dbReference type="SUPFAM" id="SSF102114">
    <property type="entry name" value="Radical SAM enzymes"/>
    <property type="match status" value="1"/>
</dbReference>
<evidence type="ECO:0000256" key="6">
    <source>
        <dbReference type="ARBA" id="ARBA00022691"/>
    </source>
</evidence>
<dbReference type="GO" id="GO:0004748">
    <property type="term" value="F:ribonucleoside-diphosphate reductase activity, thioredoxin disulfide as acceptor"/>
    <property type="evidence" value="ECO:0007669"/>
    <property type="project" value="TreeGrafter"/>
</dbReference>
<keyword evidence="7" id="KW-0479">Metal-binding</keyword>
<gene>
    <name evidence="13" type="primary">nrdG</name>
    <name evidence="13" type="ORF">FC774_03875</name>
    <name evidence="14" type="ORF">FDB51_09885</name>
</gene>
<dbReference type="Proteomes" id="UP000473681">
    <property type="component" value="Unassembled WGS sequence"/>
</dbReference>
<dbReference type="GO" id="GO:0051539">
    <property type="term" value="F:4 iron, 4 sulfur cluster binding"/>
    <property type="evidence" value="ECO:0007669"/>
    <property type="project" value="UniProtKB-KW"/>
</dbReference>
<dbReference type="CDD" id="cd01335">
    <property type="entry name" value="Radical_SAM"/>
    <property type="match status" value="1"/>
</dbReference>
<comment type="similarity">
    <text evidence="3 12">Belongs to the organic radical-activating enzymes family.</text>
</comment>
<evidence type="ECO:0000256" key="8">
    <source>
        <dbReference type="ARBA" id="ARBA00023002"/>
    </source>
</evidence>
<dbReference type="GO" id="GO:0043365">
    <property type="term" value="F:[formate-C-acetyltransferase]-activating enzyme activity"/>
    <property type="evidence" value="ECO:0007669"/>
    <property type="project" value="InterPro"/>
</dbReference>
<sequence length="169" mass="19454">MDKKIRLSGIAYESLVNGPGIRRVFFSQGCNHNCKGCFNPDTHDFNGGEERNIDELIEDVLCNPMIKGITFSGGDPFERADEFSYMAKIFKENNKNIWCYTGYTFEYINDNLERNKGWRDLINNLDVLVDGKFEEDKKEDGLKFKGSSNQRIIDVKESLKSNKVVIFDI</sequence>
<comment type="cofactor">
    <cofactor evidence="1">
        <name>[4Fe-4S] cluster</name>
        <dbReference type="ChEBI" id="CHEBI:49883"/>
    </cofactor>
</comment>
<dbReference type="SFLD" id="SFLDG01063">
    <property type="entry name" value="activating_enzymes__group_1"/>
    <property type="match status" value="1"/>
</dbReference>
<protein>
    <recommendedName>
        <fullName evidence="4 12">Anaerobic ribonucleoside-triphosphate reductase-activating protein</fullName>
        <ecNumber evidence="12">1.97.1.-</ecNumber>
    </recommendedName>
</protein>
<dbReference type="PANTHER" id="PTHR30352">
    <property type="entry name" value="PYRUVATE FORMATE-LYASE-ACTIVATING ENZYME"/>
    <property type="match status" value="1"/>
</dbReference>
<evidence type="ECO:0000313" key="13">
    <source>
        <dbReference type="EMBL" id="NFF87032.1"/>
    </source>
</evidence>
<dbReference type="Proteomes" id="UP000476820">
    <property type="component" value="Unassembled WGS sequence"/>
</dbReference>
<dbReference type="EC" id="1.97.1.-" evidence="12"/>
<dbReference type="Gene3D" id="3.20.20.70">
    <property type="entry name" value="Aldolase class I"/>
    <property type="match status" value="1"/>
</dbReference>
<organism evidence="13 16">
    <name type="scientific">Clostridium botulinum</name>
    <dbReference type="NCBI Taxonomy" id="1491"/>
    <lineage>
        <taxon>Bacteria</taxon>
        <taxon>Bacillati</taxon>
        <taxon>Bacillota</taxon>
        <taxon>Clostridia</taxon>
        <taxon>Eubacteriales</taxon>
        <taxon>Clostridiaceae</taxon>
        <taxon>Clostridium</taxon>
    </lineage>
</organism>
<evidence type="ECO:0000313" key="14">
    <source>
        <dbReference type="EMBL" id="NFN35425.1"/>
    </source>
</evidence>
<dbReference type="EMBL" id="SWVK01000012">
    <property type="protein sequence ID" value="NFN35425.1"/>
    <property type="molecule type" value="Genomic_DNA"/>
</dbReference>
<dbReference type="RefSeq" id="WP_053341739.1">
    <property type="nucleotide sequence ID" value="NZ_JACBBZ010000012.1"/>
</dbReference>
<dbReference type="InterPro" id="IPR034457">
    <property type="entry name" value="Organic_radical-activating"/>
</dbReference>
<dbReference type="InterPro" id="IPR007197">
    <property type="entry name" value="rSAM"/>
</dbReference>
<comment type="caution">
    <text evidence="13">The sequence shown here is derived from an EMBL/GenBank/DDBJ whole genome shotgun (WGS) entry which is preliminary data.</text>
</comment>
<evidence type="ECO:0000256" key="1">
    <source>
        <dbReference type="ARBA" id="ARBA00001966"/>
    </source>
</evidence>
<comment type="catalytic activity">
    <reaction evidence="11">
        <text>glycyl-[protein] + reduced [flavodoxin] + S-adenosyl-L-methionine = glycin-2-yl radical-[protein] + semiquinone [flavodoxin] + 5'-deoxyadenosine + L-methionine + H(+)</text>
        <dbReference type="Rhea" id="RHEA:61976"/>
        <dbReference type="Rhea" id="RHEA-COMP:10622"/>
        <dbReference type="Rhea" id="RHEA-COMP:14480"/>
        <dbReference type="Rhea" id="RHEA-COMP:15993"/>
        <dbReference type="Rhea" id="RHEA-COMP:15994"/>
        <dbReference type="ChEBI" id="CHEBI:15378"/>
        <dbReference type="ChEBI" id="CHEBI:17319"/>
        <dbReference type="ChEBI" id="CHEBI:29947"/>
        <dbReference type="ChEBI" id="CHEBI:32722"/>
        <dbReference type="ChEBI" id="CHEBI:57618"/>
        <dbReference type="ChEBI" id="CHEBI:57844"/>
        <dbReference type="ChEBI" id="CHEBI:59789"/>
        <dbReference type="ChEBI" id="CHEBI:140311"/>
    </reaction>
</comment>
<dbReference type="GO" id="GO:0046872">
    <property type="term" value="F:metal ion binding"/>
    <property type="evidence" value="ECO:0007669"/>
    <property type="project" value="UniProtKB-KW"/>
</dbReference>
<evidence type="ECO:0000256" key="3">
    <source>
        <dbReference type="ARBA" id="ARBA00009777"/>
    </source>
</evidence>
<dbReference type="PROSITE" id="PS01087">
    <property type="entry name" value="RADICAL_ACTIVATING"/>
    <property type="match status" value="1"/>
</dbReference>
<dbReference type="SFLD" id="SFLDG01066">
    <property type="entry name" value="organic_radical-activating_enz"/>
    <property type="match status" value="1"/>
</dbReference>
<evidence type="ECO:0000256" key="5">
    <source>
        <dbReference type="ARBA" id="ARBA00022485"/>
    </source>
</evidence>
<evidence type="ECO:0000256" key="2">
    <source>
        <dbReference type="ARBA" id="ARBA00003852"/>
    </source>
</evidence>
<reference evidence="15 16" key="1">
    <citation type="submission" date="2019-04" db="EMBL/GenBank/DDBJ databases">
        <title>Genome sequencing of Clostridium botulinum Groups I-IV and Clostridium butyricum.</title>
        <authorList>
            <person name="Brunt J."/>
            <person name="Van Vliet A.H.M."/>
            <person name="Stringer S.C."/>
            <person name="Carter A.T."/>
            <person name="Peck M.W."/>
        </authorList>
    </citation>
    <scope>NUCLEOTIDE SEQUENCE [LARGE SCALE GENOMIC DNA]</scope>
    <source>
        <strain evidence="13 16">1605</strain>
        <strain evidence="14 15">CB-K-33E</strain>
    </source>
</reference>
<dbReference type="SFLD" id="SFLDS00029">
    <property type="entry name" value="Radical_SAM"/>
    <property type="match status" value="1"/>
</dbReference>
<dbReference type="AlphaFoldDB" id="A0A0L9YBT4"/>
<evidence type="ECO:0000313" key="16">
    <source>
        <dbReference type="Proteomes" id="UP000476820"/>
    </source>
</evidence>
<dbReference type="InterPro" id="IPR012837">
    <property type="entry name" value="NrdG"/>
</dbReference>
<evidence type="ECO:0000256" key="9">
    <source>
        <dbReference type="ARBA" id="ARBA00023004"/>
    </source>
</evidence>
<name>A0A0L9YBT4_CLOBO</name>
<keyword evidence="8 12" id="KW-0560">Oxidoreductase</keyword>
<keyword evidence="5" id="KW-0004">4Fe-4S</keyword>
<evidence type="ECO:0000256" key="4">
    <source>
        <dbReference type="ARBA" id="ARBA00014281"/>
    </source>
</evidence>
<dbReference type="SFLD" id="SFLDF00299">
    <property type="entry name" value="anaerobic_ribonucleoside-triph"/>
    <property type="match status" value="1"/>
</dbReference>